<dbReference type="PROSITE" id="PS50263">
    <property type="entry name" value="CN_HYDROLASE"/>
    <property type="match status" value="1"/>
</dbReference>
<dbReference type="EC" id="3.5.5.7" evidence="3"/>
<sequence length="316" mass="34676">MTDCLKIAAAQITPVFLDRVATTKKVVETIEKAAAGGARLVAFGEALLPAYPLWLTRTDAARFNSDVQKNLHAIYLKQSVSIAGGHLSPICKIASERKIAVILGIAERATDRGDHTIYCSCVFIDADGRIASVHRKLMPTYEERLSWGFGDGAGLVTHPVGPFTVGALNCWENWMPLARTALYAGGEDLHVAIWPGGSVLTEDITRFIARESRSFVLSVSGIIRESDIPSGVPYRDEMCAKGETIYNGGSCIAGPDGQWIIAPVTDREELIFAEIDHEHVRRERQNFDPAGHYARPDVLQITVDRRRQTAANFIDD</sequence>
<dbReference type="EMBL" id="AY487490">
    <property type="protein sequence ID" value="AAR97437.1"/>
    <property type="molecule type" value="Genomic_DNA"/>
</dbReference>
<name>Q6RWL2_9ZZZZ</name>
<dbReference type="GO" id="GO:0018762">
    <property type="term" value="F:aliphatic nitrilase activity"/>
    <property type="evidence" value="ECO:0007669"/>
    <property type="project" value="UniProtKB-EC"/>
</dbReference>
<dbReference type="SUPFAM" id="SSF56317">
    <property type="entry name" value="Carbon-nitrogen hydrolase"/>
    <property type="match status" value="1"/>
</dbReference>
<dbReference type="Pfam" id="PF00795">
    <property type="entry name" value="CN_hydrolase"/>
    <property type="match status" value="1"/>
</dbReference>
<accession>Q6RWL2</accession>
<dbReference type="InterPro" id="IPR000132">
    <property type="entry name" value="Nitrilase/CN_hydratase_CS"/>
</dbReference>
<organism evidence="3">
    <name type="scientific">uncultured organism</name>
    <dbReference type="NCBI Taxonomy" id="155900"/>
    <lineage>
        <taxon>unclassified sequences</taxon>
        <taxon>environmental samples</taxon>
    </lineage>
</organism>
<keyword evidence="3" id="KW-0378">Hydrolase</keyword>
<dbReference type="InterPro" id="IPR044149">
    <property type="entry name" value="Nitrilases_CHs"/>
</dbReference>
<feature type="domain" description="CN hydrolase" evidence="2">
    <location>
        <begin position="5"/>
        <end position="277"/>
    </location>
</feature>
<gene>
    <name evidence="3" type="ORF">BD7626</name>
</gene>
<evidence type="ECO:0000256" key="1">
    <source>
        <dbReference type="ARBA" id="ARBA00008129"/>
    </source>
</evidence>
<dbReference type="AlphaFoldDB" id="Q6RWL2"/>
<dbReference type="CDD" id="cd07564">
    <property type="entry name" value="nitrilases_CHs"/>
    <property type="match status" value="1"/>
</dbReference>
<proteinExistence type="inferred from homology"/>
<dbReference type="InterPro" id="IPR036526">
    <property type="entry name" value="C-N_Hydrolase_sf"/>
</dbReference>
<dbReference type="PANTHER" id="PTHR46044">
    <property type="entry name" value="NITRILASE"/>
    <property type="match status" value="1"/>
</dbReference>
<protein>
    <submittedName>
        <fullName evidence="3">Nitrilase</fullName>
        <ecNumber evidence="3">3.5.5.7</ecNumber>
    </submittedName>
</protein>
<evidence type="ECO:0000259" key="2">
    <source>
        <dbReference type="PROSITE" id="PS50263"/>
    </source>
</evidence>
<reference evidence="3" key="1">
    <citation type="journal article" date="2004" name="Appl. Environ. Microbiol.">
        <title>Exploring nitrilase sequence space for enantioselective catalysis.</title>
        <authorList>
            <person name="Robertson D.E."/>
            <person name="Chaplin J.A."/>
            <person name="DeSantis G."/>
            <person name="Podar M."/>
            <person name="Madden M."/>
            <person name="Chi E."/>
            <person name="Richardson T."/>
            <person name="Milan A."/>
            <person name="Miller M."/>
            <person name="Weiner D.P."/>
            <person name="Wong K."/>
            <person name="McQuaid J."/>
            <person name="Farwell B."/>
            <person name="Preston L.A."/>
            <person name="Tan X."/>
            <person name="Snead M.A."/>
            <person name="Keller M."/>
            <person name="Mathur E."/>
            <person name="Kretz P.L."/>
            <person name="Burk M.J."/>
            <person name="Short J.M."/>
        </authorList>
    </citation>
    <scope>NUCLEOTIDE SEQUENCE</scope>
</reference>
<dbReference type="Gene3D" id="3.60.110.10">
    <property type="entry name" value="Carbon-nitrogen hydrolase"/>
    <property type="match status" value="1"/>
</dbReference>
<comment type="similarity">
    <text evidence="1">Belongs to the carbon-nitrogen hydrolase superfamily. Nitrilase family.</text>
</comment>
<evidence type="ECO:0000313" key="3">
    <source>
        <dbReference type="EMBL" id="AAR97437.1"/>
    </source>
</evidence>
<dbReference type="PROSITE" id="PS00921">
    <property type="entry name" value="NITRIL_CHT_2"/>
    <property type="match status" value="1"/>
</dbReference>
<dbReference type="PANTHER" id="PTHR46044:SF1">
    <property type="entry name" value="CN HYDROLASE DOMAIN-CONTAINING PROTEIN"/>
    <property type="match status" value="1"/>
</dbReference>
<dbReference type="InterPro" id="IPR003010">
    <property type="entry name" value="C-N_Hydrolase"/>
</dbReference>